<evidence type="ECO:0000256" key="8">
    <source>
        <dbReference type="ARBA" id="ARBA00023136"/>
    </source>
</evidence>
<dbReference type="RefSeq" id="WP_255038719.1">
    <property type="nucleotide sequence ID" value="NZ_RJUF01000180.1"/>
</dbReference>
<dbReference type="NCBIfam" id="NF011369">
    <property type="entry name" value="PRK14788.1"/>
    <property type="match status" value="1"/>
</dbReference>
<feature type="transmembrane region" description="Helical" evidence="9">
    <location>
        <begin position="7"/>
        <end position="29"/>
    </location>
</feature>
<dbReference type="EMBL" id="RJUF01000180">
    <property type="protein sequence ID" value="MCP9765033.1"/>
    <property type="molecule type" value="Genomic_DNA"/>
</dbReference>
<dbReference type="PANTHER" id="PTHR33695">
    <property type="entry name" value="LIPOPROTEIN SIGNAL PEPTIDASE"/>
    <property type="match status" value="1"/>
</dbReference>
<dbReference type="GO" id="GO:0005886">
    <property type="term" value="C:plasma membrane"/>
    <property type="evidence" value="ECO:0007669"/>
    <property type="project" value="UniProtKB-SubCell"/>
</dbReference>
<keyword evidence="8 9" id="KW-0472">Membrane</keyword>
<evidence type="ECO:0000256" key="6">
    <source>
        <dbReference type="ARBA" id="ARBA00022801"/>
    </source>
</evidence>
<comment type="catalytic activity">
    <reaction evidence="9">
        <text>Release of signal peptides from bacterial membrane prolipoproteins. Hydrolyzes -Xaa-Yaa-Zaa-|-(S,diacylglyceryl)Cys-, in which Xaa is hydrophobic (preferably Leu), and Yaa (Ala or Ser) and Zaa (Gly or Ala) have small, neutral side chains.</text>
        <dbReference type="EC" id="3.4.23.36"/>
    </reaction>
</comment>
<evidence type="ECO:0000256" key="7">
    <source>
        <dbReference type="ARBA" id="ARBA00022989"/>
    </source>
</evidence>
<feature type="active site" evidence="9">
    <location>
        <position position="172"/>
    </location>
</feature>
<comment type="similarity">
    <text evidence="1 9 10">Belongs to the peptidase A8 family.</text>
</comment>
<evidence type="ECO:0000256" key="9">
    <source>
        <dbReference type="HAMAP-Rule" id="MF_00161"/>
    </source>
</evidence>
<organism evidence="11 12">
    <name type="scientific">Lacihabitans soyangensis</name>
    <dbReference type="NCBI Taxonomy" id="869394"/>
    <lineage>
        <taxon>Bacteria</taxon>
        <taxon>Pseudomonadati</taxon>
        <taxon>Bacteroidota</taxon>
        <taxon>Cytophagia</taxon>
        <taxon>Cytophagales</taxon>
        <taxon>Leadbetterellaceae</taxon>
        <taxon>Lacihabitans</taxon>
    </lineage>
</organism>
<keyword evidence="11" id="KW-0449">Lipoprotein</keyword>
<evidence type="ECO:0000313" key="11">
    <source>
        <dbReference type="EMBL" id="MCP9765033.1"/>
    </source>
</evidence>
<dbReference type="HAMAP" id="MF_00161">
    <property type="entry name" value="LspA"/>
    <property type="match status" value="1"/>
</dbReference>
<comment type="pathway">
    <text evidence="9">Protein modification; lipoprotein biosynthesis (signal peptide cleavage).</text>
</comment>
<keyword evidence="4 9" id="KW-0812">Transmembrane</keyword>
<accession>A0AAE3H5B2</accession>
<dbReference type="Proteomes" id="UP001204144">
    <property type="component" value="Unassembled WGS sequence"/>
</dbReference>
<dbReference type="Pfam" id="PF01252">
    <property type="entry name" value="Peptidase_A8"/>
    <property type="match status" value="1"/>
</dbReference>
<comment type="function">
    <text evidence="9">This protein specifically catalyzes the removal of signal peptides from prolipoproteins.</text>
</comment>
<keyword evidence="7 9" id="KW-1133">Transmembrane helix</keyword>
<protein>
    <recommendedName>
        <fullName evidence="9">Lipoprotein signal peptidase</fullName>
        <ecNumber evidence="9">3.4.23.36</ecNumber>
    </recommendedName>
    <alternativeName>
        <fullName evidence="9">Prolipoprotein signal peptidase</fullName>
    </alternativeName>
    <alternativeName>
        <fullName evidence="9">Signal peptidase II</fullName>
        <shortName evidence="9">SPase II</shortName>
    </alternativeName>
</protein>
<feature type="transmembrane region" description="Helical" evidence="9">
    <location>
        <begin position="167"/>
        <end position="185"/>
    </location>
</feature>
<keyword evidence="3 9" id="KW-0645">Protease</keyword>
<evidence type="ECO:0000256" key="10">
    <source>
        <dbReference type="RuleBase" id="RU004181"/>
    </source>
</evidence>
<evidence type="ECO:0000256" key="3">
    <source>
        <dbReference type="ARBA" id="ARBA00022670"/>
    </source>
</evidence>
<keyword evidence="6 9" id="KW-0378">Hydrolase</keyword>
<evidence type="ECO:0000256" key="5">
    <source>
        <dbReference type="ARBA" id="ARBA00022750"/>
    </source>
</evidence>
<dbReference type="GO" id="GO:0006508">
    <property type="term" value="P:proteolysis"/>
    <property type="evidence" value="ECO:0007669"/>
    <property type="project" value="UniProtKB-KW"/>
</dbReference>
<evidence type="ECO:0000256" key="2">
    <source>
        <dbReference type="ARBA" id="ARBA00022475"/>
    </source>
</evidence>
<reference evidence="11 12" key="1">
    <citation type="submission" date="2018-11" db="EMBL/GenBank/DDBJ databases">
        <title>Novel bacteria species description.</title>
        <authorList>
            <person name="Han J.-H."/>
        </authorList>
    </citation>
    <scope>NUCLEOTIDE SEQUENCE [LARGE SCALE GENOMIC DNA]</scope>
    <source>
        <strain evidence="11 12">KCTC23259</strain>
    </source>
</reference>
<feature type="transmembrane region" description="Helical" evidence="9">
    <location>
        <begin position="96"/>
        <end position="120"/>
    </location>
</feature>
<feature type="active site" evidence="9">
    <location>
        <position position="140"/>
    </location>
</feature>
<dbReference type="EC" id="3.4.23.36" evidence="9"/>
<dbReference type="PRINTS" id="PR00781">
    <property type="entry name" value="LIPOSIGPTASE"/>
</dbReference>
<gene>
    <name evidence="9" type="primary">lspA</name>
    <name evidence="11" type="ORF">EGI31_19035</name>
</gene>
<evidence type="ECO:0000256" key="1">
    <source>
        <dbReference type="ARBA" id="ARBA00006139"/>
    </source>
</evidence>
<dbReference type="GO" id="GO:0004190">
    <property type="term" value="F:aspartic-type endopeptidase activity"/>
    <property type="evidence" value="ECO:0007669"/>
    <property type="project" value="UniProtKB-UniRule"/>
</dbReference>
<comment type="caution">
    <text evidence="11">The sequence shown here is derived from an EMBL/GenBank/DDBJ whole genome shotgun (WGS) entry which is preliminary data.</text>
</comment>
<dbReference type="AlphaFoldDB" id="A0AAE3H5B2"/>
<feature type="transmembrane region" description="Helical" evidence="9">
    <location>
        <begin position="64"/>
        <end position="84"/>
    </location>
</feature>
<evidence type="ECO:0000313" key="12">
    <source>
        <dbReference type="Proteomes" id="UP001204144"/>
    </source>
</evidence>
<comment type="subcellular location">
    <subcellularLocation>
        <location evidence="9">Cell membrane</location>
        <topology evidence="9">Multi-pass membrane protein</topology>
    </subcellularLocation>
</comment>
<dbReference type="PANTHER" id="PTHR33695:SF1">
    <property type="entry name" value="LIPOPROTEIN SIGNAL PEPTIDASE"/>
    <property type="match status" value="1"/>
</dbReference>
<name>A0AAE3H5B2_9BACT</name>
<dbReference type="InterPro" id="IPR001872">
    <property type="entry name" value="Peptidase_A8"/>
</dbReference>
<keyword evidence="2 9" id="KW-1003">Cell membrane</keyword>
<sequence>MKLSYKYFLFTILLIIIDQVLKLWMHFIVVPQHFGNIDLIPNFLKLHYVTNPGMAFGIELGGEYGKLILTSFRLVAMFAIGWYLNHQAQKTPDNGLLWAIGAILAGAIGNLIDSIFYGVFLVGNAAEGASTPWFHGQVIDMFYFNFLDGVWPQWVPVVGGNYHLTPIFNFADACIFCGVAAILIFQKRFLDMKPLDDEFVKHMTEEETEQETDNNIKPSEI</sequence>
<evidence type="ECO:0000256" key="4">
    <source>
        <dbReference type="ARBA" id="ARBA00022692"/>
    </source>
</evidence>
<keyword evidence="5 9" id="KW-0064">Aspartyl protease</keyword>
<proteinExistence type="inferred from homology"/>
<keyword evidence="12" id="KW-1185">Reference proteome</keyword>